<dbReference type="EMBL" id="KQ235600">
    <property type="protein sequence ID" value="KMZ96471.1"/>
    <property type="molecule type" value="Genomic_DNA"/>
</dbReference>
<accession>A0A0J9TMV7</accession>
<dbReference type="AlphaFoldDB" id="A0A0J9TMV7"/>
<dbReference type="InterPro" id="IPR008780">
    <property type="entry name" value="Plasmodium_Vir"/>
</dbReference>
<feature type="transmembrane region" description="Helical" evidence="2">
    <location>
        <begin position="260"/>
        <end position="280"/>
    </location>
</feature>
<sequence length="319" mass="37387">MAYNIFYIHFILKIISYESATSFHKYNAYYDKNTTNHTKNNVKECNIIKSTFYQDQDGIKFIIPCLKIASFIKHLQENDVTHENYEYCPFLSYIINSEIIKIKNSDYENQEFYTKLINAYESNGFSLKNICEHTSDYIGKDIVDQIRKIANIYSKFHGFLSTNDLSMNCNKFNECVQLYKDYMQSCDGHKNTSFCNALKQFRIYSSSQIPVTLNCPNERRLLLSSTSKEYSGDGDGLSISDEPPDTDETDLESGSTRNNLSIAFSILLVISSTMFIIYRVNNNYILTHKNYISIYEYKCLNKYYKKMNVHLNPYIYFFE</sequence>
<proteinExistence type="predicted"/>
<protein>
    <recommendedName>
        <fullName evidence="5">Variable surface protein</fullName>
    </recommendedName>
</protein>
<evidence type="ECO:0000313" key="3">
    <source>
        <dbReference type="EMBL" id="KMZ96471.1"/>
    </source>
</evidence>
<feature type="region of interest" description="Disordered" evidence="1">
    <location>
        <begin position="228"/>
        <end position="254"/>
    </location>
</feature>
<name>A0A0J9TMV7_PLAVI</name>
<keyword evidence="2" id="KW-0812">Transmembrane</keyword>
<evidence type="ECO:0000256" key="2">
    <source>
        <dbReference type="SAM" id="Phobius"/>
    </source>
</evidence>
<dbReference type="Pfam" id="PF05795">
    <property type="entry name" value="Plasmodium_Vir"/>
    <property type="match status" value="1"/>
</dbReference>
<reference evidence="3 4" key="1">
    <citation type="submission" date="2011-09" db="EMBL/GenBank/DDBJ databases">
        <title>The Genome Sequence of Plasmodium vivax North Korean.</title>
        <authorList>
            <consortium name="The Broad Institute Genome Sequencing Platform"/>
            <consortium name="The Broad Institute Genome Sequencing Center for Infectious Disease"/>
            <person name="Neafsey D."/>
            <person name="Carlton J."/>
            <person name="Barnwell J."/>
            <person name="Collins W."/>
            <person name="Escalante A."/>
            <person name="Mullikin J."/>
            <person name="Saul A."/>
            <person name="Guigo R."/>
            <person name="Camara F."/>
            <person name="Young S.K."/>
            <person name="Zeng Q."/>
            <person name="Gargeya S."/>
            <person name="Fitzgerald M."/>
            <person name="Haas B."/>
            <person name="Abouelleil A."/>
            <person name="Alvarado L."/>
            <person name="Arachchi H.M."/>
            <person name="Berlin A."/>
            <person name="Brown A."/>
            <person name="Chapman S.B."/>
            <person name="Chen Z."/>
            <person name="Dunbar C."/>
            <person name="Freedman E."/>
            <person name="Gearin G."/>
            <person name="Gellesch M."/>
            <person name="Goldberg J."/>
            <person name="Griggs A."/>
            <person name="Gujja S."/>
            <person name="Heiman D."/>
            <person name="Howarth C."/>
            <person name="Larson L."/>
            <person name="Lui A."/>
            <person name="MacDonald P.J.P."/>
            <person name="Montmayeur A."/>
            <person name="Murphy C."/>
            <person name="Neiman D."/>
            <person name="Pearson M."/>
            <person name="Priest M."/>
            <person name="Roberts A."/>
            <person name="Saif S."/>
            <person name="Shea T."/>
            <person name="Shenoy N."/>
            <person name="Sisk P."/>
            <person name="Stolte C."/>
            <person name="Sykes S."/>
            <person name="Wortman J."/>
            <person name="Nusbaum C."/>
            <person name="Birren B."/>
        </authorList>
    </citation>
    <scope>NUCLEOTIDE SEQUENCE [LARGE SCALE GENOMIC DNA]</scope>
    <source>
        <strain evidence="3 4">North Korean</strain>
    </source>
</reference>
<organism evidence="3 4">
    <name type="scientific">Plasmodium vivax North Korean</name>
    <dbReference type="NCBI Taxonomy" id="1035514"/>
    <lineage>
        <taxon>Eukaryota</taxon>
        <taxon>Sar</taxon>
        <taxon>Alveolata</taxon>
        <taxon>Apicomplexa</taxon>
        <taxon>Aconoidasida</taxon>
        <taxon>Haemosporida</taxon>
        <taxon>Plasmodiidae</taxon>
        <taxon>Plasmodium</taxon>
        <taxon>Plasmodium (Plasmodium)</taxon>
    </lineage>
</organism>
<evidence type="ECO:0000313" key="4">
    <source>
        <dbReference type="Proteomes" id="UP000053239"/>
    </source>
</evidence>
<gene>
    <name evidence="3" type="ORF">PVNG_06191</name>
</gene>
<keyword evidence="2" id="KW-0472">Membrane</keyword>
<evidence type="ECO:0008006" key="5">
    <source>
        <dbReference type="Google" id="ProtNLM"/>
    </source>
</evidence>
<keyword evidence="2" id="KW-1133">Transmembrane helix</keyword>
<feature type="compositionally biased region" description="Acidic residues" evidence="1">
    <location>
        <begin position="242"/>
        <end position="251"/>
    </location>
</feature>
<evidence type="ECO:0000256" key="1">
    <source>
        <dbReference type="SAM" id="MobiDB-lite"/>
    </source>
</evidence>
<dbReference type="Proteomes" id="UP000053239">
    <property type="component" value="Unassembled WGS sequence"/>
</dbReference>